<evidence type="ECO:0000259" key="2">
    <source>
        <dbReference type="Pfam" id="PF06713"/>
    </source>
</evidence>
<sequence>MKFKSKIDIYAKLFWSVIFALILFSLAVVIDKGRGAPIIYTLIPIVIIGLSAALCIWILLTSYMNIYKSNQLLSYKAGPLSGNIDIKTIRKIKLNTRLWSGIKIGLSFKKGLIIYYQKYNYIYFTPKQEDEFCTMLKEINPDIEIIH</sequence>
<dbReference type="InterPro" id="IPR009589">
    <property type="entry name" value="PH_YyaB-like"/>
</dbReference>
<evidence type="ECO:0000313" key="4">
    <source>
        <dbReference type="Proteomes" id="UP000585050"/>
    </source>
</evidence>
<comment type="caution">
    <text evidence="3">The sequence shown here is derived from an EMBL/GenBank/DDBJ whole genome shotgun (WGS) entry which is preliminary data.</text>
</comment>
<feature type="domain" description="Uncharacterized protein YyaB-like PH" evidence="2">
    <location>
        <begin position="70"/>
        <end position="140"/>
    </location>
</feature>
<accession>A0A7X8XYE2</accession>
<dbReference type="GO" id="GO:0030153">
    <property type="term" value="P:bacteriocin immunity"/>
    <property type="evidence" value="ECO:0007669"/>
    <property type="project" value="InterPro"/>
</dbReference>
<evidence type="ECO:0000313" key="3">
    <source>
        <dbReference type="EMBL" id="NLR94129.1"/>
    </source>
</evidence>
<dbReference type="RefSeq" id="WP_168884843.1">
    <property type="nucleotide sequence ID" value="NZ_JABAIL010000010.1"/>
</dbReference>
<dbReference type="Proteomes" id="UP000585050">
    <property type="component" value="Unassembled WGS sequence"/>
</dbReference>
<reference evidence="3 4" key="1">
    <citation type="submission" date="2020-04" db="EMBL/GenBank/DDBJ databases">
        <title>Flammeovirga sp. SR4, a novel species isolated from seawater.</title>
        <authorList>
            <person name="Wang X."/>
        </authorList>
    </citation>
    <scope>NUCLEOTIDE SEQUENCE [LARGE SCALE GENOMIC DNA]</scope>
    <source>
        <strain evidence="3 4">SR4</strain>
    </source>
</reference>
<organism evidence="3 4">
    <name type="scientific">Flammeovirga agarivorans</name>
    <dbReference type="NCBI Taxonomy" id="2726742"/>
    <lineage>
        <taxon>Bacteria</taxon>
        <taxon>Pseudomonadati</taxon>
        <taxon>Bacteroidota</taxon>
        <taxon>Cytophagia</taxon>
        <taxon>Cytophagales</taxon>
        <taxon>Flammeovirgaceae</taxon>
        <taxon>Flammeovirga</taxon>
    </lineage>
</organism>
<evidence type="ECO:0000256" key="1">
    <source>
        <dbReference type="SAM" id="Phobius"/>
    </source>
</evidence>
<protein>
    <recommendedName>
        <fullName evidence="2">Uncharacterized protein YyaB-like PH domain-containing protein</fullName>
    </recommendedName>
</protein>
<keyword evidence="1" id="KW-1133">Transmembrane helix</keyword>
<gene>
    <name evidence="3" type="ORF">HGP29_23200</name>
</gene>
<proteinExistence type="predicted"/>
<dbReference type="EMBL" id="JABAIL010000010">
    <property type="protein sequence ID" value="NLR94129.1"/>
    <property type="molecule type" value="Genomic_DNA"/>
</dbReference>
<feature type="transmembrane region" description="Helical" evidence="1">
    <location>
        <begin position="36"/>
        <end position="60"/>
    </location>
</feature>
<keyword evidence="1" id="KW-0812">Transmembrane</keyword>
<dbReference type="Pfam" id="PF06713">
    <property type="entry name" value="bPH_4"/>
    <property type="match status" value="1"/>
</dbReference>
<keyword evidence="4" id="KW-1185">Reference proteome</keyword>
<feature type="transmembrane region" description="Helical" evidence="1">
    <location>
        <begin position="12"/>
        <end position="30"/>
    </location>
</feature>
<dbReference type="AlphaFoldDB" id="A0A7X8XYE2"/>
<name>A0A7X8XYE2_9BACT</name>
<keyword evidence="1" id="KW-0472">Membrane</keyword>